<evidence type="ECO:0000256" key="5">
    <source>
        <dbReference type="ARBA" id="ARBA00034808"/>
    </source>
</evidence>
<evidence type="ECO:0000313" key="8">
    <source>
        <dbReference type="Proteomes" id="UP000022910"/>
    </source>
</evidence>
<dbReference type="GO" id="GO:0005694">
    <property type="term" value="C:chromosome"/>
    <property type="evidence" value="ECO:0007669"/>
    <property type="project" value="TreeGrafter"/>
</dbReference>
<dbReference type="HOGENOM" id="CLU_1215359_0_0_1"/>
<dbReference type="GO" id="GO:0009378">
    <property type="term" value="F:four-way junction helicase activity"/>
    <property type="evidence" value="ECO:0007669"/>
    <property type="project" value="TreeGrafter"/>
</dbReference>
<dbReference type="AlphaFoldDB" id="A0A015MNJ5"/>
<dbReference type="PANTHER" id="PTHR13710:SF105">
    <property type="entry name" value="ATP-DEPENDENT DNA HELICASE Q1"/>
    <property type="match status" value="1"/>
</dbReference>
<dbReference type="InterPro" id="IPR011545">
    <property type="entry name" value="DEAD/DEAH_box_helicase_dom"/>
</dbReference>
<dbReference type="GO" id="GO:0005524">
    <property type="term" value="F:ATP binding"/>
    <property type="evidence" value="ECO:0007669"/>
    <property type="project" value="InterPro"/>
</dbReference>
<protein>
    <recommendedName>
        <fullName evidence="5">DNA 3'-5' helicase</fullName>
        <ecNumber evidence="5">5.6.2.4</ecNumber>
    </recommendedName>
</protein>
<dbReference type="EC" id="5.6.2.4" evidence="5"/>
<comment type="similarity">
    <text evidence="1">Belongs to the helicase family. RecQ subfamily.</text>
</comment>
<evidence type="ECO:0000256" key="2">
    <source>
        <dbReference type="ARBA" id="ARBA00023125"/>
    </source>
</evidence>
<reference evidence="7 8" key="1">
    <citation type="submission" date="2014-02" db="EMBL/GenBank/DDBJ databases">
        <title>Single nucleus genome sequencing reveals high similarity among nuclei of an endomycorrhizal fungus.</title>
        <authorList>
            <person name="Lin K."/>
            <person name="Geurts R."/>
            <person name="Zhang Z."/>
            <person name="Limpens E."/>
            <person name="Saunders D.G."/>
            <person name="Mu D."/>
            <person name="Pang E."/>
            <person name="Cao H."/>
            <person name="Cha H."/>
            <person name="Lin T."/>
            <person name="Zhou Q."/>
            <person name="Shang Y."/>
            <person name="Li Y."/>
            <person name="Ivanov S."/>
            <person name="Sharma T."/>
            <person name="Velzen R.V."/>
            <person name="Ruijter N.D."/>
            <person name="Aanen D.K."/>
            <person name="Win J."/>
            <person name="Kamoun S."/>
            <person name="Bisseling T."/>
            <person name="Huang S."/>
        </authorList>
    </citation>
    <scope>NUCLEOTIDE SEQUENCE [LARGE SCALE GENOMIC DNA]</scope>
    <source>
        <strain evidence="8">DAOM197198w</strain>
    </source>
</reference>
<comment type="catalytic activity">
    <reaction evidence="4">
        <text>Couples ATP hydrolysis with the unwinding of duplex DNA by translocating in the 3'-5' direction.</text>
        <dbReference type="EC" id="5.6.2.4"/>
    </reaction>
</comment>
<dbReference type="Gene3D" id="3.40.50.300">
    <property type="entry name" value="P-loop containing nucleotide triphosphate hydrolases"/>
    <property type="match status" value="1"/>
</dbReference>
<dbReference type="GO" id="GO:0005737">
    <property type="term" value="C:cytoplasm"/>
    <property type="evidence" value="ECO:0007669"/>
    <property type="project" value="TreeGrafter"/>
</dbReference>
<dbReference type="Proteomes" id="UP000022910">
    <property type="component" value="Unassembled WGS sequence"/>
</dbReference>
<keyword evidence="2" id="KW-0238">DNA-binding</keyword>
<dbReference type="GO" id="GO:0006281">
    <property type="term" value="P:DNA repair"/>
    <property type="evidence" value="ECO:0007669"/>
    <property type="project" value="TreeGrafter"/>
</dbReference>
<dbReference type="Pfam" id="PF00270">
    <property type="entry name" value="DEAD"/>
    <property type="match status" value="1"/>
</dbReference>
<accession>A0A015MNJ5</accession>
<evidence type="ECO:0000313" key="7">
    <source>
        <dbReference type="EMBL" id="EXX68388.1"/>
    </source>
</evidence>
<dbReference type="GO" id="GO:0003677">
    <property type="term" value="F:DNA binding"/>
    <property type="evidence" value="ECO:0007669"/>
    <property type="project" value="UniProtKB-KW"/>
</dbReference>
<dbReference type="GO" id="GO:0006310">
    <property type="term" value="P:DNA recombination"/>
    <property type="evidence" value="ECO:0007669"/>
    <property type="project" value="TreeGrafter"/>
</dbReference>
<evidence type="ECO:0000256" key="3">
    <source>
        <dbReference type="ARBA" id="ARBA00023235"/>
    </source>
</evidence>
<sequence length="228" mass="26081">MILKHLIGPRAQYNIDAKQFHPSFALHIPDFNETMKCIACHAFLKCTAKGLCRVCRFYIENGLWNQIVDKNYQPKIEKPVNISFEIMCTSALHGIYQFNDFRSGQKEAIQSFVQNQDTVIIKQTGGGKSLYYTIAALLSQGITVIFSPLKALIDDQVMELIKAGIPCCGLYASTEQPLQYQKKIFEEIACGLTKVACLNLFKILRLVSSKFYYRFIIVSAEFWQFRHL</sequence>
<dbReference type="SUPFAM" id="SSF52540">
    <property type="entry name" value="P-loop containing nucleoside triphosphate hydrolases"/>
    <property type="match status" value="1"/>
</dbReference>
<evidence type="ECO:0000256" key="1">
    <source>
        <dbReference type="ARBA" id="ARBA00005446"/>
    </source>
</evidence>
<dbReference type="OrthoDB" id="2415422at2759"/>
<dbReference type="PANTHER" id="PTHR13710">
    <property type="entry name" value="DNA HELICASE RECQ FAMILY MEMBER"/>
    <property type="match status" value="1"/>
</dbReference>
<evidence type="ECO:0000259" key="6">
    <source>
        <dbReference type="Pfam" id="PF00270"/>
    </source>
</evidence>
<dbReference type="STRING" id="1432141.A0A015MNJ5"/>
<evidence type="ECO:0000256" key="4">
    <source>
        <dbReference type="ARBA" id="ARBA00034617"/>
    </source>
</evidence>
<name>A0A015MNJ5_RHIIW</name>
<proteinExistence type="inferred from homology"/>
<gene>
    <name evidence="7" type="ORF">RirG_105630</name>
</gene>
<dbReference type="GO" id="GO:0043138">
    <property type="term" value="F:3'-5' DNA helicase activity"/>
    <property type="evidence" value="ECO:0007669"/>
    <property type="project" value="UniProtKB-EC"/>
</dbReference>
<keyword evidence="8" id="KW-1185">Reference proteome</keyword>
<dbReference type="EMBL" id="JEMT01017303">
    <property type="protein sequence ID" value="EXX68388.1"/>
    <property type="molecule type" value="Genomic_DNA"/>
</dbReference>
<keyword evidence="3" id="KW-0413">Isomerase</keyword>
<comment type="caution">
    <text evidence="7">The sequence shown here is derived from an EMBL/GenBank/DDBJ whole genome shotgun (WGS) entry which is preliminary data.</text>
</comment>
<dbReference type="InterPro" id="IPR027417">
    <property type="entry name" value="P-loop_NTPase"/>
</dbReference>
<organism evidence="7 8">
    <name type="scientific">Rhizophagus irregularis (strain DAOM 197198w)</name>
    <name type="common">Glomus intraradices</name>
    <dbReference type="NCBI Taxonomy" id="1432141"/>
    <lineage>
        <taxon>Eukaryota</taxon>
        <taxon>Fungi</taxon>
        <taxon>Fungi incertae sedis</taxon>
        <taxon>Mucoromycota</taxon>
        <taxon>Glomeromycotina</taxon>
        <taxon>Glomeromycetes</taxon>
        <taxon>Glomerales</taxon>
        <taxon>Glomeraceae</taxon>
        <taxon>Rhizophagus</taxon>
    </lineage>
</organism>
<feature type="domain" description="DEAD/DEAH-box helicase" evidence="6">
    <location>
        <begin position="103"/>
        <end position="176"/>
    </location>
</feature>